<dbReference type="EMBL" id="BJNG01000049">
    <property type="protein sequence ID" value="GEC22593.1"/>
    <property type="molecule type" value="Genomic_DNA"/>
</dbReference>
<organism evidence="2 3">
    <name type="scientific">Pseudonocardia hydrocarbonoxydans</name>
    <dbReference type="NCBI Taxonomy" id="76726"/>
    <lineage>
        <taxon>Bacteria</taxon>
        <taxon>Bacillati</taxon>
        <taxon>Actinomycetota</taxon>
        <taxon>Actinomycetes</taxon>
        <taxon>Pseudonocardiales</taxon>
        <taxon>Pseudonocardiaceae</taxon>
        <taxon>Pseudonocardia</taxon>
    </lineage>
</organism>
<feature type="region of interest" description="Disordered" evidence="1">
    <location>
        <begin position="48"/>
        <end position="72"/>
    </location>
</feature>
<evidence type="ECO:0000313" key="2">
    <source>
        <dbReference type="EMBL" id="GEC22593.1"/>
    </source>
</evidence>
<feature type="compositionally biased region" description="Low complexity" evidence="1">
    <location>
        <begin position="15"/>
        <end position="28"/>
    </location>
</feature>
<accession>A0A4Y3WUU0</accession>
<dbReference type="Proteomes" id="UP000320338">
    <property type="component" value="Unassembled WGS sequence"/>
</dbReference>
<keyword evidence="3" id="KW-1185">Reference proteome</keyword>
<reference evidence="2 3" key="1">
    <citation type="submission" date="2019-06" db="EMBL/GenBank/DDBJ databases">
        <title>Whole genome shotgun sequence of Pseudonocardia hydrocarbonoxydans NBRC 14498.</title>
        <authorList>
            <person name="Hosoyama A."/>
            <person name="Uohara A."/>
            <person name="Ohji S."/>
            <person name="Ichikawa N."/>
        </authorList>
    </citation>
    <scope>NUCLEOTIDE SEQUENCE [LARGE SCALE GENOMIC DNA]</scope>
    <source>
        <strain evidence="2 3">NBRC 14498</strain>
    </source>
</reference>
<dbReference type="AlphaFoldDB" id="A0A4Y3WUU0"/>
<sequence length="72" mass="7775">MEYSVLCPRTGSRCAPSSPVSTATSAPPNGSPSWNLTTFDVDPYWEQRGWDGDPEGSVTIKRSSRIDAPGPF</sequence>
<evidence type="ECO:0000256" key="1">
    <source>
        <dbReference type="SAM" id="MobiDB-lite"/>
    </source>
</evidence>
<evidence type="ECO:0000313" key="3">
    <source>
        <dbReference type="Proteomes" id="UP000320338"/>
    </source>
</evidence>
<proteinExistence type="predicted"/>
<protein>
    <submittedName>
        <fullName evidence="2">Uncharacterized protein</fullName>
    </submittedName>
</protein>
<feature type="region of interest" description="Disordered" evidence="1">
    <location>
        <begin position="1"/>
        <end position="35"/>
    </location>
</feature>
<comment type="caution">
    <text evidence="2">The sequence shown here is derived from an EMBL/GenBank/DDBJ whole genome shotgun (WGS) entry which is preliminary data.</text>
</comment>
<name>A0A4Y3WUU0_9PSEU</name>
<gene>
    <name evidence="2" type="ORF">PHY01_48760</name>
</gene>